<dbReference type="RefSeq" id="WP_067036683.1">
    <property type="nucleotide sequence ID" value="NZ_FLRA01000017.1"/>
</dbReference>
<dbReference type="GO" id="GO:0046168">
    <property type="term" value="P:glycerol-3-phosphate catabolic process"/>
    <property type="evidence" value="ECO:0007669"/>
    <property type="project" value="TreeGrafter"/>
</dbReference>
<dbReference type="EMBL" id="FLRB01000019">
    <property type="protein sequence ID" value="SBT22598.1"/>
    <property type="molecule type" value="Genomic_DNA"/>
</dbReference>
<keyword evidence="3 6" id="KW-0285">Flavoprotein</keyword>
<dbReference type="GO" id="GO:0004368">
    <property type="term" value="F:glycerol-3-phosphate dehydrogenase (quinone) activity"/>
    <property type="evidence" value="ECO:0007669"/>
    <property type="project" value="UniProtKB-EC"/>
</dbReference>
<reference evidence="10 11" key="2">
    <citation type="submission" date="2016-06" db="EMBL/GenBank/DDBJ databases">
        <authorList>
            <person name="Rodrigo-Torres L."/>
            <person name="Arahal D.R."/>
        </authorList>
    </citation>
    <scope>NUCLEOTIDE SEQUENCE [LARGE SCALE GENOMIC DNA]</scope>
    <source>
        <strain evidence="10 11">CECT 5116</strain>
    </source>
</reference>
<dbReference type="InterPro" id="IPR000447">
    <property type="entry name" value="G3P_DH_FAD-dep"/>
</dbReference>
<dbReference type="Proteomes" id="UP000092840">
    <property type="component" value="Unassembled WGS sequence"/>
</dbReference>
<dbReference type="Gene3D" id="3.50.50.60">
    <property type="entry name" value="FAD/NAD(P)-binding domain"/>
    <property type="match status" value="1"/>
</dbReference>
<evidence type="ECO:0000259" key="7">
    <source>
        <dbReference type="Pfam" id="PF01266"/>
    </source>
</evidence>
<dbReference type="SUPFAM" id="SSF51905">
    <property type="entry name" value="FAD/NAD(P)-binding domain"/>
    <property type="match status" value="1"/>
</dbReference>
<dbReference type="InterPro" id="IPR038299">
    <property type="entry name" value="DAO_C_sf"/>
</dbReference>
<dbReference type="Gene3D" id="6.10.250.1890">
    <property type="match status" value="1"/>
</dbReference>
<dbReference type="PRINTS" id="PR01001">
    <property type="entry name" value="FADG3PDH"/>
</dbReference>
<evidence type="ECO:0000313" key="11">
    <source>
        <dbReference type="Proteomes" id="UP000092840"/>
    </source>
</evidence>
<evidence type="ECO:0000313" key="12">
    <source>
        <dbReference type="Proteomes" id="UP000092871"/>
    </source>
</evidence>
<keyword evidence="11" id="KW-1185">Reference proteome</keyword>
<dbReference type="PANTHER" id="PTHR11985">
    <property type="entry name" value="GLYCEROL-3-PHOSPHATE DEHYDROGENASE"/>
    <property type="match status" value="1"/>
</dbReference>
<dbReference type="PROSITE" id="PS00978">
    <property type="entry name" value="FAD_G3PDH_2"/>
    <property type="match status" value="1"/>
</dbReference>
<dbReference type="EMBL" id="FLRA01000017">
    <property type="protein sequence ID" value="SBT18218.1"/>
    <property type="molecule type" value="Genomic_DNA"/>
</dbReference>
<evidence type="ECO:0000259" key="8">
    <source>
        <dbReference type="Pfam" id="PF16901"/>
    </source>
</evidence>
<comment type="catalytic activity">
    <reaction evidence="6">
        <text>a quinone + sn-glycerol 3-phosphate = dihydroxyacetone phosphate + a quinol</text>
        <dbReference type="Rhea" id="RHEA:18977"/>
        <dbReference type="ChEBI" id="CHEBI:24646"/>
        <dbReference type="ChEBI" id="CHEBI:57597"/>
        <dbReference type="ChEBI" id="CHEBI:57642"/>
        <dbReference type="ChEBI" id="CHEBI:132124"/>
        <dbReference type="EC" id="1.1.5.3"/>
    </reaction>
</comment>
<accession>A0A1C3JSL2</accession>
<dbReference type="PROSITE" id="PS00977">
    <property type="entry name" value="FAD_G3PDH_1"/>
    <property type="match status" value="1"/>
</dbReference>
<dbReference type="NCBIfam" id="NF009906">
    <property type="entry name" value="PRK13369.1"/>
    <property type="match status" value="1"/>
</dbReference>
<dbReference type="OrthoDB" id="9766796at2"/>
<dbReference type="PANTHER" id="PTHR11985:SF15">
    <property type="entry name" value="GLYCEROL-3-PHOSPHATE DEHYDROGENASE, MITOCHONDRIAL"/>
    <property type="match status" value="1"/>
</dbReference>
<feature type="domain" description="FAD dependent oxidoreductase" evidence="7">
    <location>
        <begin position="7"/>
        <end position="361"/>
    </location>
</feature>
<dbReference type="NCBIfam" id="NF008899">
    <property type="entry name" value="PRK12266.1"/>
    <property type="match status" value="1"/>
</dbReference>
<dbReference type="AlphaFoldDB" id="A0A1C3JSL2"/>
<organism evidence="9 12">
    <name type="scientific">Marinomonas gallaica</name>
    <dbReference type="NCBI Taxonomy" id="1806667"/>
    <lineage>
        <taxon>Bacteria</taxon>
        <taxon>Pseudomonadati</taxon>
        <taxon>Pseudomonadota</taxon>
        <taxon>Gammaproteobacteria</taxon>
        <taxon>Oceanospirillales</taxon>
        <taxon>Oceanospirillaceae</taxon>
        <taxon>Marinomonas</taxon>
    </lineage>
</organism>
<dbReference type="InterPro" id="IPR036188">
    <property type="entry name" value="FAD/NAD-bd_sf"/>
</dbReference>
<dbReference type="Proteomes" id="UP000092871">
    <property type="component" value="Unassembled WGS sequence"/>
</dbReference>
<evidence type="ECO:0000256" key="4">
    <source>
        <dbReference type="ARBA" id="ARBA00022827"/>
    </source>
</evidence>
<dbReference type="Pfam" id="PF16901">
    <property type="entry name" value="DAO_C"/>
    <property type="match status" value="1"/>
</dbReference>
<protein>
    <recommendedName>
        <fullName evidence="6">Glycerol-3-phosphate dehydrogenase</fullName>
        <ecNumber evidence="6">1.1.5.3</ecNumber>
    </recommendedName>
</protein>
<gene>
    <name evidence="9" type="primary">glpD</name>
    <name evidence="9" type="ORF">MGA5115_02339</name>
    <name evidence="10" type="ORF">MGA5116_03221</name>
</gene>
<evidence type="ECO:0000313" key="10">
    <source>
        <dbReference type="EMBL" id="SBT22598.1"/>
    </source>
</evidence>
<evidence type="ECO:0000256" key="1">
    <source>
        <dbReference type="ARBA" id="ARBA00001974"/>
    </source>
</evidence>
<keyword evidence="4" id="KW-0274">FAD</keyword>
<reference evidence="9 12" key="1">
    <citation type="submission" date="2016-06" db="EMBL/GenBank/DDBJ databases">
        <authorList>
            <person name="Kjaerup R.B."/>
            <person name="Dalgaard T.S."/>
            <person name="Juul-Madsen H.R."/>
        </authorList>
    </citation>
    <scope>NUCLEOTIDE SEQUENCE [LARGE SCALE GENOMIC DNA]</scope>
    <source>
        <strain evidence="9 12">CECT 5115</strain>
    </source>
</reference>
<dbReference type="InterPro" id="IPR006076">
    <property type="entry name" value="FAD-dep_OxRdtase"/>
</dbReference>
<comment type="cofactor">
    <cofactor evidence="1 6">
        <name>FAD</name>
        <dbReference type="ChEBI" id="CHEBI:57692"/>
    </cofactor>
</comment>
<dbReference type="Gene3D" id="1.10.8.870">
    <property type="entry name" value="Alpha-glycerophosphate oxidase, cap domain"/>
    <property type="match status" value="1"/>
</dbReference>
<dbReference type="Pfam" id="PF01266">
    <property type="entry name" value="DAO"/>
    <property type="match status" value="1"/>
</dbReference>
<evidence type="ECO:0000256" key="5">
    <source>
        <dbReference type="ARBA" id="ARBA00023002"/>
    </source>
</evidence>
<evidence type="ECO:0000256" key="2">
    <source>
        <dbReference type="ARBA" id="ARBA00007330"/>
    </source>
</evidence>
<proteinExistence type="inferred from homology"/>
<dbReference type="Gene3D" id="3.30.9.10">
    <property type="entry name" value="D-Amino Acid Oxidase, subunit A, domain 2"/>
    <property type="match status" value="1"/>
</dbReference>
<evidence type="ECO:0000256" key="3">
    <source>
        <dbReference type="ARBA" id="ARBA00022630"/>
    </source>
</evidence>
<sequence>MNQTHFDLFVVGGGINGTGIAADAAGRGLTVALCEMNDLANATSSASSKLIHGGLRYLEHYEFRLVREALSEREVLLKIAPHLVTPMRFQMPHRPHLRPAWLIRLGLFLYDHLGKREQLPGSKGVKYDASSALKSEISQGFEYSDCWVDDARLVIANAQSAQESGALIMTRTRCESAHRENGKWIIEVNNTITGERQQFTANAIVNAAGPWVSSFIEQKVQRKAPYGIRMIKGSHIVVPRLYEQTNSFIMQNADKRIVFAIPYRDKYTLIGTTDEEYKGDPKDVAISDEETQYILSVANQHFKKQLAKEDIVWTYSGVRPLLNDESSDASSVTRDYTLHVEDDHGKAPLLSIFGGKITTYRQLALSAMSDLKQYFPSMGKEWTHAKPLPGGDMSNDYTVMINKLMSEFPFLSPKLARRFTGSYGTLSYVLLGDAQSIEELGACFGSDLYQKEVDYLVEHEWAITAEDILWRRTKLGLELDTQEAQALKDYLADKLNRPIDSELVAATV</sequence>
<dbReference type="InterPro" id="IPR031656">
    <property type="entry name" value="DAO_C"/>
</dbReference>
<evidence type="ECO:0000313" key="9">
    <source>
        <dbReference type="EMBL" id="SBT18218.1"/>
    </source>
</evidence>
<dbReference type="SUPFAM" id="SSF54373">
    <property type="entry name" value="FAD-linked reductases, C-terminal domain"/>
    <property type="match status" value="1"/>
</dbReference>
<dbReference type="EC" id="1.1.5.3" evidence="6"/>
<keyword evidence="5 6" id="KW-0560">Oxidoreductase</keyword>
<evidence type="ECO:0000256" key="6">
    <source>
        <dbReference type="RuleBase" id="RU361217"/>
    </source>
</evidence>
<name>A0A1C3JSL2_9GAMM</name>
<dbReference type="GO" id="GO:0009331">
    <property type="term" value="C:glycerol-3-phosphate dehydrogenase (FAD) complex"/>
    <property type="evidence" value="ECO:0007669"/>
    <property type="project" value="UniProtKB-UniRule"/>
</dbReference>
<feature type="domain" description="Alpha-glycerophosphate oxidase C-terminal" evidence="8">
    <location>
        <begin position="383"/>
        <end position="489"/>
    </location>
</feature>
<comment type="similarity">
    <text evidence="2 6">Belongs to the FAD-dependent glycerol-3-phosphate dehydrogenase family.</text>
</comment>